<dbReference type="Proteomes" id="UP001172911">
    <property type="component" value="Unassembled WGS sequence"/>
</dbReference>
<keyword evidence="8" id="KW-1185">Reference proteome</keyword>
<reference evidence="7" key="2">
    <citation type="submission" date="2023-03" db="EMBL/GenBank/DDBJ databases">
        <authorList>
            <person name="Zhang Z."/>
        </authorList>
    </citation>
    <scope>NUCLEOTIDE SEQUENCE</scope>
    <source>
        <strain evidence="7">DSA</strain>
    </source>
</reference>
<reference evidence="7" key="1">
    <citation type="journal article" date="2023" name="J. Hazard. Mater.">
        <title>Anaerobic biodegradation of pyrene and benzo[a]pyrene by a new sulfate-reducing Desulforamulus aquiferis strain DSA.</title>
        <authorList>
            <person name="Zhang Z."/>
            <person name="Sun J."/>
            <person name="Gong X."/>
            <person name="Wang C."/>
            <person name="Wang H."/>
        </authorList>
    </citation>
    <scope>NUCLEOTIDE SEQUENCE</scope>
    <source>
        <strain evidence="7">DSA</strain>
    </source>
</reference>
<dbReference type="Gene3D" id="3.40.1190.20">
    <property type="match status" value="1"/>
</dbReference>
<dbReference type="InterPro" id="IPR011611">
    <property type="entry name" value="PfkB_dom"/>
</dbReference>
<evidence type="ECO:0000256" key="3">
    <source>
        <dbReference type="ARBA" id="ARBA00022741"/>
    </source>
</evidence>
<dbReference type="RefSeq" id="WP_304542022.1">
    <property type="nucleotide sequence ID" value="NZ_JARPTC010000009.1"/>
</dbReference>
<evidence type="ECO:0000313" key="8">
    <source>
        <dbReference type="Proteomes" id="UP001172911"/>
    </source>
</evidence>
<dbReference type="GO" id="GO:0005524">
    <property type="term" value="F:ATP binding"/>
    <property type="evidence" value="ECO:0007669"/>
    <property type="project" value="UniProtKB-KW"/>
</dbReference>
<dbReference type="InterPro" id="IPR050306">
    <property type="entry name" value="PfkB_Carbo_kinase"/>
</dbReference>
<keyword evidence="4 7" id="KW-0418">Kinase</keyword>
<evidence type="ECO:0000256" key="2">
    <source>
        <dbReference type="ARBA" id="ARBA00022679"/>
    </source>
</evidence>
<comment type="similarity">
    <text evidence="1">Belongs to the carbohydrate kinase PfkB family.</text>
</comment>
<dbReference type="PANTHER" id="PTHR43085">
    <property type="entry name" value="HEXOKINASE FAMILY MEMBER"/>
    <property type="match status" value="1"/>
</dbReference>
<dbReference type="Pfam" id="PF00294">
    <property type="entry name" value="PfkB"/>
    <property type="match status" value="1"/>
</dbReference>
<evidence type="ECO:0000256" key="1">
    <source>
        <dbReference type="ARBA" id="ARBA00010688"/>
    </source>
</evidence>
<dbReference type="PANTHER" id="PTHR43085:SF1">
    <property type="entry name" value="PSEUDOURIDINE KINASE-RELATED"/>
    <property type="match status" value="1"/>
</dbReference>
<dbReference type="CDD" id="cd01166">
    <property type="entry name" value="KdgK"/>
    <property type="match status" value="1"/>
</dbReference>
<name>A0AAW7ZB17_9FIRM</name>
<dbReference type="EMBL" id="JARPTC010000009">
    <property type="protein sequence ID" value="MDO7786908.1"/>
    <property type="molecule type" value="Genomic_DNA"/>
</dbReference>
<evidence type="ECO:0000256" key="5">
    <source>
        <dbReference type="ARBA" id="ARBA00022840"/>
    </source>
</evidence>
<evidence type="ECO:0000259" key="6">
    <source>
        <dbReference type="Pfam" id="PF00294"/>
    </source>
</evidence>
<dbReference type="GO" id="GO:0016301">
    <property type="term" value="F:kinase activity"/>
    <property type="evidence" value="ECO:0007669"/>
    <property type="project" value="UniProtKB-KW"/>
</dbReference>
<gene>
    <name evidence="7" type="ORF">P6N53_06695</name>
</gene>
<accession>A0AAW7ZB17</accession>
<dbReference type="SUPFAM" id="SSF53613">
    <property type="entry name" value="Ribokinase-like"/>
    <property type="match status" value="1"/>
</dbReference>
<evidence type="ECO:0000313" key="7">
    <source>
        <dbReference type="EMBL" id="MDO7786908.1"/>
    </source>
</evidence>
<feature type="domain" description="Carbohydrate kinase PfkB" evidence="6">
    <location>
        <begin position="2"/>
        <end position="299"/>
    </location>
</feature>
<protein>
    <submittedName>
        <fullName evidence="7">Sugar kinase</fullName>
    </submittedName>
</protein>
<dbReference type="AlphaFoldDB" id="A0AAW7ZB17"/>
<sequence>MAHIVTIGEILVEFMAKEIGQKFYESGDFVGPFPSGAPAIFIDQAAQCGSTTRILSAVGDDGFGRINLERLQRNGVDISKIKVLKDATTGVAFVTYKDDGDRDFIFHITNAACGRIDEELVGEEDFKGCKYFHIMGSAIYNDGVYRAILKGIKLAQRNNCKITFDPNVRKEIVTNEEKRSILMDILNQAQIILAGENEIFYLTGVEDELTSVKALLEKNAEMVVIKRGSRGATLYTKDEVINIDAYKVKEIDPTGAGDCFAGTFVSCINQGIKPLEALGLAAIAGAKAVTRKGPMEGNTTLEELRLLDNENQNK</sequence>
<proteinExistence type="inferred from homology"/>
<comment type="caution">
    <text evidence="7">The sequence shown here is derived from an EMBL/GenBank/DDBJ whole genome shotgun (WGS) entry which is preliminary data.</text>
</comment>
<evidence type="ECO:0000256" key="4">
    <source>
        <dbReference type="ARBA" id="ARBA00022777"/>
    </source>
</evidence>
<keyword evidence="5" id="KW-0067">ATP-binding</keyword>
<keyword evidence="3" id="KW-0547">Nucleotide-binding</keyword>
<organism evidence="7 8">
    <name type="scientific">Desulforamulus aquiferis</name>
    <dbReference type="NCBI Taxonomy" id="1397668"/>
    <lineage>
        <taxon>Bacteria</taxon>
        <taxon>Bacillati</taxon>
        <taxon>Bacillota</taxon>
        <taxon>Clostridia</taxon>
        <taxon>Eubacteriales</taxon>
        <taxon>Peptococcaceae</taxon>
        <taxon>Desulforamulus</taxon>
    </lineage>
</organism>
<dbReference type="InterPro" id="IPR029056">
    <property type="entry name" value="Ribokinase-like"/>
</dbReference>
<keyword evidence="2" id="KW-0808">Transferase</keyword>